<dbReference type="RefSeq" id="XP_022311736.1">
    <property type="nucleotide sequence ID" value="XM_022456028.1"/>
</dbReference>
<name>A0A8B8CAI3_CRAVI</name>
<keyword evidence="3" id="KW-1185">Reference proteome</keyword>
<dbReference type="Proteomes" id="UP000694844">
    <property type="component" value="Chromosome 10"/>
</dbReference>
<dbReference type="KEGG" id="cvn:111116972"/>
<feature type="region of interest" description="Disordered" evidence="1">
    <location>
        <begin position="316"/>
        <end position="346"/>
    </location>
</feature>
<evidence type="ECO:0000259" key="2">
    <source>
        <dbReference type="Pfam" id="PF20700"/>
    </source>
</evidence>
<evidence type="ECO:0000256" key="1">
    <source>
        <dbReference type="SAM" id="MobiDB-lite"/>
    </source>
</evidence>
<protein>
    <submittedName>
        <fullName evidence="4">Uncharacterized protein LOC111116972 isoform X1</fullName>
    </submittedName>
</protein>
<proteinExistence type="predicted"/>
<evidence type="ECO:0000313" key="3">
    <source>
        <dbReference type="Proteomes" id="UP000694844"/>
    </source>
</evidence>
<gene>
    <name evidence="4" type="primary">LOC111116972</name>
</gene>
<evidence type="ECO:0000313" key="4">
    <source>
        <dbReference type="RefSeq" id="XP_022311736.1"/>
    </source>
</evidence>
<reference evidence="4" key="1">
    <citation type="submission" date="2025-08" db="UniProtKB">
        <authorList>
            <consortium name="RefSeq"/>
        </authorList>
    </citation>
    <scope>IDENTIFICATION</scope>
    <source>
        <tissue evidence="4">Whole sample</tissue>
    </source>
</reference>
<feature type="compositionally biased region" description="Basic residues" evidence="1">
    <location>
        <begin position="18"/>
        <end position="28"/>
    </location>
</feature>
<dbReference type="Pfam" id="PF20700">
    <property type="entry name" value="Mutator"/>
    <property type="match status" value="1"/>
</dbReference>
<feature type="region of interest" description="Disordered" evidence="1">
    <location>
        <begin position="1"/>
        <end position="29"/>
    </location>
</feature>
<accession>A0A8B8CAI3</accession>
<organism evidence="3 4">
    <name type="scientific">Crassostrea virginica</name>
    <name type="common">Eastern oyster</name>
    <dbReference type="NCBI Taxonomy" id="6565"/>
    <lineage>
        <taxon>Eukaryota</taxon>
        <taxon>Metazoa</taxon>
        <taxon>Spiralia</taxon>
        <taxon>Lophotrochozoa</taxon>
        <taxon>Mollusca</taxon>
        <taxon>Bivalvia</taxon>
        <taxon>Autobranchia</taxon>
        <taxon>Pteriomorphia</taxon>
        <taxon>Ostreida</taxon>
        <taxon>Ostreoidea</taxon>
        <taxon>Ostreidae</taxon>
        <taxon>Crassostrea</taxon>
    </lineage>
</organism>
<dbReference type="GeneID" id="111116972"/>
<dbReference type="OrthoDB" id="6131880at2759"/>
<dbReference type="InterPro" id="IPR049012">
    <property type="entry name" value="Mutator_transp_dom"/>
</dbReference>
<feature type="domain" description="Mutator-like transposase" evidence="2">
    <location>
        <begin position="82"/>
        <end position="243"/>
    </location>
</feature>
<feature type="compositionally biased region" description="Polar residues" evidence="1">
    <location>
        <begin position="323"/>
        <end position="346"/>
    </location>
</feature>
<dbReference type="AlphaFoldDB" id="A0A8B8CAI3"/>
<sequence length="420" mass="47468">MAAPCDVKPRDAQGHYTSGKKRRGRPALKKNNDSLDEQIVIDHNYVIGHFHDENQDKCDLCCPGFSSLHSSAKIQTKDWRRGRRVVEWASLLEGLQLCTNCRLGPLLFTSQHVIGEMKMGLGGYLYIQCGHCGSTNRVAYGNTYIDHKRRGQRNFTVNTKLGAAMIDSLGGPQRVNNFLTTLDLPYISHKNLKVMERRAGHIIEKFAEKSLTQAKKTAFDREMSDISCLEEGMAPFKRDASYNEELGLAVLEGEFQGDPSILRLDCQVEDVEFLEGNREGSEERDSGISCFEEARTPFSTDANHVTYDKELEPAVRKGEFHRNSQSQVRGDADSVSQSSSFETPTRNTRFSYFRPKRERKLKSGNTSTTASKRNLKYMPTSRFGMTVCSDHGWQKKGFDSLTGIQGSWTISRIFHREVLP</sequence>